<dbReference type="PANTHER" id="PTHR48004:SF58">
    <property type="entry name" value="OS01G0162200 PROTEIN"/>
    <property type="match status" value="1"/>
</dbReference>
<reference evidence="4 5" key="1">
    <citation type="submission" date="2020-10" db="EMBL/GenBank/DDBJ databases">
        <title>Plant Genome Project.</title>
        <authorList>
            <person name="Zhang R.-G."/>
        </authorList>
    </citation>
    <scope>NUCLEOTIDE SEQUENCE [LARGE SCALE GENOMIC DNA]</scope>
    <source>
        <strain evidence="4">FAFU-HL-1</strain>
        <tissue evidence="4">Leaf</tissue>
    </source>
</reference>
<protein>
    <recommendedName>
        <fullName evidence="3">Leucine-rich repeat-containing N-terminal plant-type domain-containing protein</fullName>
    </recommendedName>
</protein>
<keyword evidence="5" id="KW-1185">Reference proteome</keyword>
<evidence type="ECO:0000256" key="1">
    <source>
        <dbReference type="ARBA" id="ARBA00022614"/>
    </source>
</evidence>
<evidence type="ECO:0000256" key="2">
    <source>
        <dbReference type="ARBA" id="ARBA00022737"/>
    </source>
</evidence>
<dbReference type="InterPro" id="IPR052941">
    <property type="entry name" value="StomDev_PlantInt_Reg"/>
</dbReference>
<organism evidence="4 5">
    <name type="scientific">Salix dunnii</name>
    <dbReference type="NCBI Taxonomy" id="1413687"/>
    <lineage>
        <taxon>Eukaryota</taxon>
        <taxon>Viridiplantae</taxon>
        <taxon>Streptophyta</taxon>
        <taxon>Embryophyta</taxon>
        <taxon>Tracheophyta</taxon>
        <taxon>Spermatophyta</taxon>
        <taxon>Magnoliopsida</taxon>
        <taxon>eudicotyledons</taxon>
        <taxon>Gunneridae</taxon>
        <taxon>Pentapetalae</taxon>
        <taxon>rosids</taxon>
        <taxon>fabids</taxon>
        <taxon>Malpighiales</taxon>
        <taxon>Salicaceae</taxon>
        <taxon>Saliceae</taxon>
        <taxon>Salix</taxon>
    </lineage>
</organism>
<comment type="caution">
    <text evidence="4">The sequence shown here is derived from an EMBL/GenBank/DDBJ whole genome shotgun (WGS) entry which is preliminary data.</text>
</comment>
<gene>
    <name evidence="4" type="ORF">SADUNF_Sadunf19G0026400</name>
</gene>
<keyword evidence="1" id="KW-0433">Leucine-rich repeat</keyword>
<dbReference type="Pfam" id="PF08263">
    <property type="entry name" value="LRRNT_2"/>
    <property type="match status" value="1"/>
</dbReference>
<dbReference type="PANTHER" id="PTHR48004">
    <property type="entry name" value="OS01G0149700 PROTEIN"/>
    <property type="match status" value="1"/>
</dbReference>
<dbReference type="Gene3D" id="3.80.10.10">
    <property type="entry name" value="Ribonuclease Inhibitor"/>
    <property type="match status" value="2"/>
</dbReference>
<dbReference type="SUPFAM" id="SSF52058">
    <property type="entry name" value="L domain-like"/>
    <property type="match status" value="1"/>
</dbReference>
<dbReference type="InterPro" id="IPR032675">
    <property type="entry name" value="LRR_dom_sf"/>
</dbReference>
<dbReference type="OrthoDB" id="850177at2759"/>
<evidence type="ECO:0000313" key="4">
    <source>
        <dbReference type="EMBL" id="KAF9661038.1"/>
    </source>
</evidence>
<evidence type="ECO:0000313" key="5">
    <source>
        <dbReference type="Proteomes" id="UP000657918"/>
    </source>
</evidence>
<name>A0A835J1L6_9ROSI</name>
<keyword evidence="2" id="KW-0677">Repeat</keyword>
<dbReference type="AlphaFoldDB" id="A0A835J1L6"/>
<accession>A0A835J1L6</accession>
<dbReference type="Proteomes" id="UP000657918">
    <property type="component" value="Unassembled WGS sequence"/>
</dbReference>
<dbReference type="EMBL" id="JADGMS010000019">
    <property type="protein sequence ID" value="KAF9661038.1"/>
    <property type="molecule type" value="Genomic_DNA"/>
</dbReference>
<evidence type="ECO:0000259" key="3">
    <source>
        <dbReference type="Pfam" id="PF08263"/>
    </source>
</evidence>
<dbReference type="InterPro" id="IPR013210">
    <property type="entry name" value="LRR_N_plant-typ"/>
</dbReference>
<feature type="domain" description="Leucine-rich repeat-containing N-terminal plant-type" evidence="3">
    <location>
        <begin position="132"/>
        <end position="150"/>
    </location>
</feature>
<proteinExistence type="predicted"/>
<sequence>MKFLCLDLKWKTQKKTKQQPLGSPLYFVKNERGDERFSKQTAKLDNLSSYANNRSVEKESPKKKPTECGEMKSEVLVLNARLPYLIFNMICVHPEETSQTKGVKNSRQGYSRLQIETISDNSLGKKTIPSTHSSILESWNSSSDCCQWKYLTFTSVTSSVLTPLFRLHAHLSLSFSLNHIQGEISRDGLANLTKLVHLDLADTSLDYMYSSENSLTGDIPISLGSLLNEPIHIFHTNPKHRSQRQKSQYLILQSLSRINFLGQFPDNIDEAPRFYEYLSCETTISVGQYLSPSIIYCTWKCWIYQPTDFPATSFQILIKIHHWFMLIYPPIDFLKLSGKIPSSLGNLNGTYKNHELDTMLLIWLADYEEFQELEVIWKKFKQYQSIHSIHLCSLFDLSDNHHKRISGRISTSFGDKRSVESLDLSHNILTGEIPGTFANLPEPRT</sequence>